<dbReference type="AlphaFoldDB" id="A0A1L8DS62"/>
<dbReference type="InterPro" id="IPR036919">
    <property type="entry name" value="Ribo_uL30_ferredoxin-like_sf"/>
</dbReference>
<keyword evidence="1" id="KW-0689">Ribosomal protein</keyword>
<reference evidence="1" key="1">
    <citation type="submission" date="2016-12" db="EMBL/GenBank/DDBJ databases">
        <title>An insight into the sialome and mialome of the sand fly, Nyssomyia neivai.</title>
        <authorList>
            <person name="Sebastian V."/>
            <person name="Goulart T.M."/>
            <person name="Oliveira W."/>
            <person name="Calvo E."/>
            <person name="Oliveira L.F."/>
            <person name="Pinto M.C."/>
            <person name="Rosselino A.M."/>
            <person name="Ribeiro J.M."/>
        </authorList>
    </citation>
    <scope>NUCLEOTIDE SEQUENCE</scope>
</reference>
<dbReference type="SUPFAM" id="SSF55129">
    <property type="entry name" value="Ribosomal protein L30p/L7e"/>
    <property type="match status" value="1"/>
</dbReference>
<name>A0A1L8DS62_9DIPT</name>
<dbReference type="InterPro" id="IPR035808">
    <property type="entry name" value="Ribosomal_uL30_euk_arc"/>
</dbReference>
<dbReference type="PANTHER" id="PTHR11524">
    <property type="entry name" value="60S RIBOSOMAL PROTEIN L7"/>
    <property type="match status" value="1"/>
</dbReference>
<proteinExistence type="predicted"/>
<dbReference type="GO" id="GO:0022625">
    <property type="term" value="C:cytosolic large ribosomal subunit"/>
    <property type="evidence" value="ECO:0007669"/>
    <property type="project" value="TreeGrafter"/>
</dbReference>
<dbReference type="CDD" id="cd01657">
    <property type="entry name" value="Ribosomal_L7_archeal_euk"/>
    <property type="match status" value="1"/>
</dbReference>
<sequence length="249" mass="29033">MEKYAVSNKLPAKKITILARRRTRIQKDKNLAKLREQTRKKILHKKKHGFKKPEAFIMQYIKAERDHKRIERRFQHSRQFAAELPQTPVLLIMRHRTRKVASKFIQKVLEELQLESMHTTVFAKANDKIAAKLPIIEPYVIWGTPSIHTVRDLIFKKGKLMVNGKLEAIQSNTMIEEAFGDLGVVCTEDIVHELFTGGENFDKINMRLKPFHMKAPRDGWKKKLNKSYENGGEYGNRGNAIDELIDRCM</sequence>
<dbReference type="Gene3D" id="3.30.1390.20">
    <property type="entry name" value="Ribosomal protein L30, ferredoxin-like fold domain"/>
    <property type="match status" value="1"/>
</dbReference>
<dbReference type="GO" id="GO:0003735">
    <property type="term" value="F:structural constituent of ribosome"/>
    <property type="evidence" value="ECO:0007669"/>
    <property type="project" value="TreeGrafter"/>
</dbReference>
<dbReference type="EMBL" id="GFDF01004805">
    <property type="protein sequence ID" value="JAV09279.1"/>
    <property type="molecule type" value="Transcribed_RNA"/>
</dbReference>
<dbReference type="GO" id="GO:0000463">
    <property type="term" value="P:maturation of LSU-rRNA from tricistronic rRNA transcript (SSU-rRNA, 5.8S rRNA, LSU-rRNA)"/>
    <property type="evidence" value="ECO:0007669"/>
    <property type="project" value="TreeGrafter"/>
</dbReference>
<keyword evidence="1" id="KW-0687">Ribonucleoprotein</keyword>
<evidence type="ECO:0000313" key="1">
    <source>
        <dbReference type="EMBL" id="JAV09279.1"/>
    </source>
</evidence>
<accession>A0A1L8DS62</accession>
<protein>
    <submittedName>
        <fullName evidence="1">Putative 60s ribosomal protein l7-2</fullName>
    </submittedName>
</protein>
<dbReference type="InterPro" id="IPR039699">
    <property type="entry name" value="Ribosomal_uL30"/>
</dbReference>
<dbReference type="PANTHER" id="PTHR11524:SF58">
    <property type="entry name" value="IP16805P"/>
    <property type="match status" value="1"/>
</dbReference>
<organism evidence="1">
    <name type="scientific">Nyssomyia neivai</name>
    <dbReference type="NCBI Taxonomy" id="330878"/>
    <lineage>
        <taxon>Eukaryota</taxon>
        <taxon>Metazoa</taxon>
        <taxon>Ecdysozoa</taxon>
        <taxon>Arthropoda</taxon>
        <taxon>Hexapoda</taxon>
        <taxon>Insecta</taxon>
        <taxon>Pterygota</taxon>
        <taxon>Neoptera</taxon>
        <taxon>Endopterygota</taxon>
        <taxon>Diptera</taxon>
        <taxon>Nematocera</taxon>
        <taxon>Psychodoidea</taxon>
        <taxon>Psychodidae</taxon>
        <taxon>Nyssomyia</taxon>
    </lineage>
</organism>
<dbReference type="GO" id="GO:0003723">
    <property type="term" value="F:RNA binding"/>
    <property type="evidence" value="ECO:0007669"/>
    <property type="project" value="TreeGrafter"/>
</dbReference>